<evidence type="ECO:0000313" key="3">
    <source>
        <dbReference type="EMBL" id="CAK9870552.1"/>
    </source>
</evidence>
<feature type="region of interest" description="Disordered" evidence="1">
    <location>
        <begin position="19"/>
        <end position="87"/>
    </location>
</feature>
<protein>
    <submittedName>
        <fullName evidence="3">Uncharacterized protein</fullName>
    </submittedName>
</protein>
<keyword evidence="4" id="KW-1185">Reference proteome</keyword>
<feature type="signal peptide" evidence="2">
    <location>
        <begin position="1"/>
        <end position="22"/>
    </location>
</feature>
<feature type="compositionally biased region" description="Low complexity" evidence="1">
    <location>
        <begin position="21"/>
        <end position="33"/>
    </location>
</feature>
<accession>A0ABP1B6U6</accession>
<name>A0ABP1B6U6_9BRYO</name>
<dbReference type="EMBL" id="OZ023703">
    <property type="protein sequence ID" value="CAK9870552.1"/>
    <property type="molecule type" value="Genomic_DNA"/>
</dbReference>
<keyword evidence="2" id="KW-0732">Signal</keyword>
<proteinExistence type="predicted"/>
<organism evidence="3 4">
    <name type="scientific">Sphagnum jensenii</name>
    <dbReference type="NCBI Taxonomy" id="128206"/>
    <lineage>
        <taxon>Eukaryota</taxon>
        <taxon>Viridiplantae</taxon>
        <taxon>Streptophyta</taxon>
        <taxon>Embryophyta</taxon>
        <taxon>Bryophyta</taxon>
        <taxon>Sphagnophytina</taxon>
        <taxon>Sphagnopsida</taxon>
        <taxon>Sphagnales</taxon>
        <taxon>Sphagnaceae</taxon>
        <taxon>Sphagnum</taxon>
    </lineage>
</organism>
<evidence type="ECO:0000256" key="2">
    <source>
        <dbReference type="SAM" id="SignalP"/>
    </source>
</evidence>
<evidence type="ECO:0000313" key="4">
    <source>
        <dbReference type="Proteomes" id="UP001497522"/>
    </source>
</evidence>
<dbReference type="Proteomes" id="UP001497522">
    <property type="component" value="Chromosome 2"/>
</dbReference>
<gene>
    <name evidence="3" type="ORF">CSSPJE1EN2_LOCUS13220</name>
</gene>
<sequence length="105" mass="12096">MQIGRCYLLWVLSISSLPIINNNNNNNKRTQATRTRRDPPPPPPPPQQPQRRRQPATATTEQRQQHNLHRTPGSCAPPVDDSHPRMDEPTFVEFFIHPTSLNSHF</sequence>
<feature type="chain" id="PRO_5046259670" evidence="2">
    <location>
        <begin position="23"/>
        <end position="105"/>
    </location>
</feature>
<reference evidence="3 4" key="1">
    <citation type="submission" date="2024-03" db="EMBL/GenBank/DDBJ databases">
        <authorList>
            <consortium name="ELIXIR-Norway"/>
            <consortium name="Elixir Norway"/>
        </authorList>
    </citation>
    <scope>NUCLEOTIDE SEQUENCE [LARGE SCALE GENOMIC DNA]</scope>
</reference>
<evidence type="ECO:0000256" key="1">
    <source>
        <dbReference type="SAM" id="MobiDB-lite"/>
    </source>
</evidence>